<organism evidence="1 2">
    <name type="scientific">Candolleomyces eurysporus</name>
    <dbReference type="NCBI Taxonomy" id="2828524"/>
    <lineage>
        <taxon>Eukaryota</taxon>
        <taxon>Fungi</taxon>
        <taxon>Dikarya</taxon>
        <taxon>Basidiomycota</taxon>
        <taxon>Agaricomycotina</taxon>
        <taxon>Agaricomycetes</taxon>
        <taxon>Agaricomycetidae</taxon>
        <taxon>Agaricales</taxon>
        <taxon>Agaricineae</taxon>
        <taxon>Psathyrellaceae</taxon>
        <taxon>Candolleomyces</taxon>
    </lineage>
</organism>
<name>A0A9W8JJ47_9AGAR</name>
<accession>A0A9W8JJ47</accession>
<evidence type="ECO:0000313" key="1">
    <source>
        <dbReference type="EMBL" id="KAJ2935655.1"/>
    </source>
</evidence>
<dbReference type="EMBL" id="JANBPK010000419">
    <property type="protein sequence ID" value="KAJ2935655.1"/>
    <property type="molecule type" value="Genomic_DNA"/>
</dbReference>
<gene>
    <name evidence="1" type="ORF">H1R20_g1438</name>
</gene>
<dbReference type="Proteomes" id="UP001140091">
    <property type="component" value="Unassembled WGS sequence"/>
</dbReference>
<reference evidence="1" key="1">
    <citation type="submission" date="2022-06" db="EMBL/GenBank/DDBJ databases">
        <title>Genome Sequence of Candolleomyces eurysporus.</title>
        <authorList>
            <person name="Buettner E."/>
        </authorList>
    </citation>
    <scope>NUCLEOTIDE SEQUENCE</scope>
    <source>
        <strain evidence="1">VTCC 930004</strain>
    </source>
</reference>
<feature type="non-terminal residue" evidence="1">
    <location>
        <position position="179"/>
    </location>
</feature>
<dbReference type="AlphaFoldDB" id="A0A9W8JJ47"/>
<keyword evidence="2" id="KW-1185">Reference proteome</keyword>
<comment type="caution">
    <text evidence="1">The sequence shown here is derived from an EMBL/GenBank/DDBJ whole genome shotgun (WGS) entry which is preliminary data.</text>
</comment>
<protein>
    <submittedName>
        <fullName evidence="1">Uncharacterized protein</fullName>
    </submittedName>
</protein>
<evidence type="ECO:0000313" key="2">
    <source>
        <dbReference type="Proteomes" id="UP001140091"/>
    </source>
</evidence>
<sequence length="179" mass="20233">MKRVGSHPVIQAILRRGNYLSLCARSIVALHPLVPPQDTIFYSVTLHQLATVEGANPISGVVKIISETGFVRAILDALVNIEWDGWDEDDMDVTSPRKSGELLIQQWRGYALYPRFVRAMSTALRDQGGLDHPLSKIKRIGREWVRLVKSLRDRSAFLESDLTVHICDNHRVGLRELLL</sequence>
<proteinExistence type="predicted"/>